<name>A0ABR4PPM2_9HELO</name>
<accession>A0ABR4PPM2</accession>
<evidence type="ECO:0000256" key="1">
    <source>
        <dbReference type="SAM" id="Phobius"/>
    </source>
</evidence>
<protein>
    <submittedName>
        <fullName evidence="2">Uncharacterized protein</fullName>
    </submittedName>
</protein>
<gene>
    <name evidence="2" type="ORF">PVAG01_02098</name>
</gene>
<evidence type="ECO:0000313" key="2">
    <source>
        <dbReference type="EMBL" id="KAL3425307.1"/>
    </source>
</evidence>
<evidence type="ECO:0000313" key="3">
    <source>
        <dbReference type="Proteomes" id="UP001629113"/>
    </source>
</evidence>
<feature type="transmembrane region" description="Helical" evidence="1">
    <location>
        <begin position="43"/>
        <end position="65"/>
    </location>
</feature>
<dbReference type="EMBL" id="JBFCZG010000002">
    <property type="protein sequence ID" value="KAL3425307.1"/>
    <property type="molecule type" value="Genomic_DNA"/>
</dbReference>
<keyword evidence="1" id="KW-1133">Transmembrane helix</keyword>
<reference evidence="2 3" key="1">
    <citation type="submission" date="2024-06" db="EMBL/GenBank/DDBJ databases">
        <title>Complete genome of Phlyctema vagabunda strain 19-DSS-EL-015.</title>
        <authorList>
            <person name="Fiorenzani C."/>
        </authorList>
    </citation>
    <scope>NUCLEOTIDE SEQUENCE [LARGE SCALE GENOMIC DNA]</scope>
    <source>
        <strain evidence="2 3">19-DSS-EL-015</strain>
    </source>
</reference>
<keyword evidence="3" id="KW-1185">Reference proteome</keyword>
<dbReference type="Proteomes" id="UP001629113">
    <property type="component" value="Unassembled WGS sequence"/>
</dbReference>
<comment type="caution">
    <text evidence="2">The sequence shown here is derived from an EMBL/GenBank/DDBJ whole genome shotgun (WGS) entry which is preliminary data.</text>
</comment>
<keyword evidence="1" id="KW-0812">Transmembrane</keyword>
<sequence length="115" mass="12239">MNLAELSDDGTIAVQCAIAGVAAIVVLGRVYMRTIYLSSSLNLSDYFVLGGLTISLGWCITTGLAQKSSRIRDAFNTDEKLSKGLQKARNISSSSYGAKLTPVCHIVPVRGKSDV</sequence>
<keyword evidence="1" id="KW-0472">Membrane</keyword>
<feature type="transmembrane region" description="Helical" evidence="1">
    <location>
        <begin position="12"/>
        <end position="31"/>
    </location>
</feature>
<organism evidence="2 3">
    <name type="scientific">Phlyctema vagabunda</name>
    <dbReference type="NCBI Taxonomy" id="108571"/>
    <lineage>
        <taxon>Eukaryota</taxon>
        <taxon>Fungi</taxon>
        <taxon>Dikarya</taxon>
        <taxon>Ascomycota</taxon>
        <taxon>Pezizomycotina</taxon>
        <taxon>Leotiomycetes</taxon>
        <taxon>Helotiales</taxon>
        <taxon>Dermateaceae</taxon>
        <taxon>Phlyctema</taxon>
    </lineage>
</organism>
<proteinExistence type="predicted"/>